<evidence type="ECO:0000256" key="2">
    <source>
        <dbReference type="SAM" id="SignalP"/>
    </source>
</evidence>
<feature type="signal peptide" evidence="2">
    <location>
        <begin position="1"/>
        <end position="17"/>
    </location>
</feature>
<reference evidence="5" key="1">
    <citation type="submission" date="2016-06" db="UniProtKB">
        <authorList>
            <consortium name="WormBaseParasite"/>
        </authorList>
    </citation>
    <scope>IDENTIFICATION</scope>
</reference>
<gene>
    <name evidence="3" type="ORF">GPUH_LOCUS16</name>
</gene>
<reference evidence="3 4" key="2">
    <citation type="submission" date="2018-11" db="EMBL/GenBank/DDBJ databases">
        <authorList>
            <consortium name="Pathogen Informatics"/>
        </authorList>
    </citation>
    <scope>NUCLEOTIDE SEQUENCE [LARGE SCALE GENOMIC DNA]</scope>
</reference>
<keyword evidence="4" id="KW-1185">Reference proteome</keyword>
<dbReference type="AlphaFoldDB" id="A0A183CU75"/>
<evidence type="ECO:0000256" key="1">
    <source>
        <dbReference type="SAM" id="MobiDB-lite"/>
    </source>
</evidence>
<evidence type="ECO:0000313" key="4">
    <source>
        <dbReference type="Proteomes" id="UP000271098"/>
    </source>
</evidence>
<feature type="compositionally biased region" description="Polar residues" evidence="1">
    <location>
        <begin position="23"/>
        <end position="37"/>
    </location>
</feature>
<feature type="chain" id="PRO_5043138399" evidence="2">
    <location>
        <begin position="18"/>
        <end position="150"/>
    </location>
</feature>
<dbReference type="OrthoDB" id="5916958at2759"/>
<proteinExistence type="predicted"/>
<sequence>MLTTVIILGILSRCVIGQYPSPGDTTATDQDVDSASSDRMAPVAPPRVPAIDRPSFGYRPPPPPMRRDAKSAGQCTFDQNLWRFEPQTAIANAVMFDRTTGFSCEECIDKCLKYQVKLSLNCTGPFISERNRLIVNSGRWVVHGDARSGQ</sequence>
<keyword evidence="2" id="KW-0732">Signal</keyword>
<dbReference type="Proteomes" id="UP000271098">
    <property type="component" value="Unassembled WGS sequence"/>
</dbReference>
<dbReference type="WBParaSite" id="GPUH_0000001501-mRNA-1">
    <property type="protein sequence ID" value="GPUH_0000001501-mRNA-1"/>
    <property type="gene ID" value="GPUH_0000001501"/>
</dbReference>
<evidence type="ECO:0000313" key="3">
    <source>
        <dbReference type="EMBL" id="VDK27083.1"/>
    </source>
</evidence>
<protein>
    <submittedName>
        <fullName evidence="5">Gnk2-homologous domain-containing protein</fullName>
    </submittedName>
</protein>
<name>A0A183CU75_9BILA</name>
<evidence type="ECO:0000313" key="5">
    <source>
        <dbReference type="WBParaSite" id="GPUH_0000001501-mRNA-1"/>
    </source>
</evidence>
<accession>A0A183CU75</accession>
<feature type="region of interest" description="Disordered" evidence="1">
    <location>
        <begin position="22"/>
        <end position="71"/>
    </location>
</feature>
<organism evidence="5">
    <name type="scientific">Gongylonema pulchrum</name>
    <dbReference type="NCBI Taxonomy" id="637853"/>
    <lineage>
        <taxon>Eukaryota</taxon>
        <taxon>Metazoa</taxon>
        <taxon>Ecdysozoa</taxon>
        <taxon>Nematoda</taxon>
        <taxon>Chromadorea</taxon>
        <taxon>Rhabditida</taxon>
        <taxon>Spirurina</taxon>
        <taxon>Spiruromorpha</taxon>
        <taxon>Spiruroidea</taxon>
        <taxon>Gongylonematidae</taxon>
        <taxon>Gongylonema</taxon>
    </lineage>
</organism>
<dbReference type="EMBL" id="UYRT01000010">
    <property type="protein sequence ID" value="VDK27083.1"/>
    <property type="molecule type" value="Genomic_DNA"/>
</dbReference>